<protein>
    <submittedName>
        <fullName evidence="2">Uncharacterized protein</fullName>
    </submittedName>
</protein>
<dbReference type="Proteomes" id="UP000010843">
    <property type="component" value="Plasmid pNATPE01"/>
</dbReference>
<gene>
    <name evidence="2" type="ordered locus">Natpe_3915</name>
</gene>
<name>L0JS59_NATP1</name>
<dbReference type="HOGENOM" id="CLU_1302657_0_0_2"/>
<feature type="compositionally biased region" description="Polar residues" evidence="1">
    <location>
        <begin position="47"/>
        <end position="56"/>
    </location>
</feature>
<proteinExistence type="predicted"/>
<dbReference type="KEGG" id="npe:Natpe_3915"/>
<evidence type="ECO:0000313" key="3">
    <source>
        <dbReference type="Proteomes" id="UP000010843"/>
    </source>
</evidence>
<sequence length="211" mass="22400">MVGNFEVHSQDSLRMNRRRFLTAFGVSGAISLAGCTESLPVSGSDEPGSTSETASEPGSPGSPWQGVRISVRGASASELVDLHSASVPAILTGENRQTAFVETTDPDGVVQATRDAGYQVTSVMSVEWTGEPICEIQSNIQLPATPSESAVRDTFSDAVSISKIARAGGDQYWSVDSRLQSQETITIRLDNLDVDTATVSIAIVTVRTFYP</sequence>
<dbReference type="AlphaFoldDB" id="L0JS59"/>
<evidence type="ECO:0000256" key="1">
    <source>
        <dbReference type="SAM" id="MobiDB-lite"/>
    </source>
</evidence>
<evidence type="ECO:0000313" key="2">
    <source>
        <dbReference type="EMBL" id="AGB33668.1"/>
    </source>
</evidence>
<accession>L0JS59</accession>
<feature type="region of interest" description="Disordered" evidence="1">
    <location>
        <begin position="38"/>
        <end position="67"/>
    </location>
</feature>
<keyword evidence="2" id="KW-0614">Plasmid</keyword>
<dbReference type="EMBL" id="CP003373">
    <property type="protein sequence ID" value="AGB33668.1"/>
    <property type="molecule type" value="Genomic_DNA"/>
</dbReference>
<geneLocation type="plasmid" evidence="2 3">
    <name>pNATPE01</name>
</geneLocation>
<reference evidence="3" key="1">
    <citation type="submission" date="2012-02" db="EMBL/GenBank/DDBJ databases">
        <title>Complete sequence of plasmid 1 of Natrinema pellirubrum DSM 15624.</title>
        <authorList>
            <person name="Lucas S."/>
            <person name="Han J."/>
            <person name="Lapidus A."/>
            <person name="Cheng J.-F."/>
            <person name="Goodwin L."/>
            <person name="Pitluck S."/>
            <person name="Peters L."/>
            <person name="Teshima H."/>
            <person name="Detter J.C."/>
            <person name="Han C."/>
            <person name="Tapia R."/>
            <person name="Land M."/>
            <person name="Hauser L."/>
            <person name="Kyrpides N."/>
            <person name="Ivanova N."/>
            <person name="Pagani I."/>
            <person name="Sproer C."/>
            <person name="Anderson I."/>
            <person name="Woyke T."/>
        </authorList>
    </citation>
    <scope>NUCLEOTIDE SEQUENCE [LARGE SCALE GENOMIC DNA]</scope>
    <source>
        <strain evidence="3">DSM 15624 / JCM 10476 / NCIMB 786</strain>
        <plasmid evidence="3">pNATPE01</plasmid>
    </source>
</reference>
<dbReference type="eggNOG" id="arCOG06295">
    <property type="taxonomic scope" value="Archaea"/>
</dbReference>
<organism evidence="2 3">
    <name type="scientific">Natrinema pellirubrum (strain DSM 15624 / CIP 106293 / JCM 10476 / NCIMB 786 / 157)</name>
    <dbReference type="NCBI Taxonomy" id="797303"/>
    <lineage>
        <taxon>Archaea</taxon>
        <taxon>Methanobacteriati</taxon>
        <taxon>Methanobacteriota</taxon>
        <taxon>Stenosarchaea group</taxon>
        <taxon>Halobacteria</taxon>
        <taxon>Halobacteriales</taxon>
        <taxon>Natrialbaceae</taxon>
        <taxon>Natrinema</taxon>
    </lineage>
</organism>